<dbReference type="PROSITE" id="PS00022">
    <property type="entry name" value="EGF_1"/>
    <property type="match status" value="1"/>
</dbReference>
<proteinExistence type="predicted"/>
<accession>A0A915KXR1</accession>
<protein>
    <submittedName>
        <fullName evidence="4">EGF-like domain-containing protein</fullName>
    </submittedName>
</protein>
<organism evidence="3 4">
    <name type="scientific">Romanomermis culicivorax</name>
    <name type="common">Nematode worm</name>
    <dbReference type="NCBI Taxonomy" id="13658"/>
    <lineage>
        <taxon>Eukaryota</taxon>
        <taxon>Metazoa</taxon>
        <taxon>Ecdysozoa</taxon>
        <taxon>Nematoda</taxon>
        <taxon>Enoplea</taxon>
        <taxon>Dorylaimia</taxon>
        <taxon>Mermithida</taxon>
        <taxon>Mermithoidea</taxon>
        <taxon>Mermithidae</taxon>
        <taxon>Romanomermis</taxon>
    </lineage>
</organism>
<evidence type="ECO:0000259" key="2">
    <source>
        <dbReference type="PROSITE" id="PS00022"/>
    </source>
</evidence>
<keyword evidence="1" id="KW-0732">Signal</keyword>
<dbReference type="InterPro" id="IPR012674">
    <property type="entry name" value="Calycin"/>
</dbReference>
<dbReference type="PANTHER" id="PTHR15854:SF17">
    <property type="entry name" value="SHKT DOMAIN-CONTAINING PROTEIN"/>
    <property type="match status" value="1"/>
</dbReference>
<dbReference type="PANTHER" id="PTHR15854">
    <property type="entry name" value="THAP4 PROTEIN"/>
    <property type="match status" value="1"/>
</dbReference>
<dbReference type="InterPro" id="IPR000742">
    <property type="entry name" value="EGF"/>
</dbReference>
<dbReference type="AlphaFoldDB" id="A0A915KXR1"/>
<evidence type="ECO:0000313" key="3">
    <source>
        <dbReference type="Proteomes" id="UP000887565"/>
    </source>
</evidence>
<reference evidence="4" key="1">
    <citation type="submission" date="2022-11" db="UniProtKB">
        <authorList>
            <consortium name="WormBaseParasite"/>
        </authorList>
    </citation>
    <scope>IDENTIFICATION</scope>
</reference>
<dbReference type="CDD" id="cd00054">
    <property type="entry name" value="EGF_CA"/>
    <property type="match status" value="1"/>
</dbReference>
<name>A0A915KXR1_ROMCU</name>
<dbReference type="Proteomes" id="UP000887565">
    <property type="component" value="Unplaced"/>
</dbReference>
<dbReference type="SUPFAM" id="SSF57196">
    <property type="entry name" value="EGF/Laminin"/>
    <property type="match status" value="1"/>
</dbReference>
<dbReference type="WBParaSite" id="nRc.2.0.1.t42959-RA">
    <property type="protein sequence ID" value="nRc.2.0.1.t42959-RA"/>
    <property type="gene ID" value="nRc.2.0.1.g42959"/>
</dbReference>
<dbReference type="Pfam" id="PF08768">
    <property type="entry name" value="THAP4_heme-bd"/>
    <property type="match status" value="1"/>
</dbReference>
<dbReference type="Gene3D" id="2.40.128.20">
    <property type="match status" value="1"/>
</dbReference>
<evidence type="ECO:0000256" key="1">
    <source>
        <dbReference type="SAM" id="SignalP"/>
    </source>
</evidence>
<dbReference type="Pfam" id="PF01549">
    <property type="entry name" value="ShK"/>
    <property type="match status" value="1"/>
</dbReference>
<feature type="chain" id="PRO_5037389178" evidence="1">
    <location>
        <begin position="19"/>
        <end position="274"/>
    </location>
</feature>
<dbReference type="Gene3D" id="2.10.25.10">
    <property type="entry name" value="Laminin"/>
    <property type="match status" value="1"/>
</dbReference>
<dbReference type="InterPro" id="IPR014878">
    <property type="entry name" value="THAP4-like_heme-bd"/>
</dbReference>
<dbReference type="SMART" id="SM00254">
    <property type="entry name" value="ShKT"/>
    <property type="match status" value="1"/>
</dbReference>
<feature type="domain" description="EGF-like" evidence="2">
    <location>
        <begin position="38"/>
        <end position="49"/>
    </location>
</feature>
<dbReference type="InterPro" id="IPR003582">
    <property type="entry name" value="ShKT_dom"/>
</dbReference>
<dbReference type="SUPFAM" id="SSF50814">
    <property type="entry name" value="Lipocalins"/>
    <property type="match status" value="1"/>
</dbReference>
<sequence length="274" mass="30434">MTFRRLIFVASLFLIVAAQSSESNCPCQNGGTCSNDVCFCPDGWTGKQCQRPCVDFYKSCAGWDEEGRCQWTRGITTFFLDNCPVTCGQCKFDNKTVPKGLPLPPILEPLKAFVGVWRTETTFPDRFPVKFESASGYSENLTIAIAEVPGFDTPSLNYTVDAVSLNDENDAQREVGFLWMKPGNGSTKLVGNMMVVNSGLIIIQEGVLENGVITLNTTTYSQFYPLSRNPEPTELTNNLRKLELTGPDRMTQTVSPLEGNGRTYAKYYTRIADF</sequence>
<evidence type="ECO:0000313" key="4">
    <source>
        <dbReference type="WBParaSite" id="nRc.2.0.1.t42959-RA"/>
    </source>
</evidence>
<feature type="signal peptide" evidence="1">
    <location>
        <begin position="1"/>
        <end position="18"/>
    </location>
</feature>
<keyword evidence="3" id="KW-1185">Reference proteome</keyword>
<dbReference type="InterPro" id="IPR045165">
    <property type="entry name" value="Nitrobindin"/>
</dbReference>